<reference evidence="4" key="3">
    <citation type="submission" date="2025-09" db="UniProtKB">
        <authorList>
            <consortium name="Ensembl"/>
        </authorList>
    </citation>
    <scope>IDENTIFICATION</scope>
</reference>
<reference evidence="4 5" key="1">
    <citation type="submission" date="2019-05" db="EMBL/GenBank/DDBJ databases">
        <title>A Chromosome-scale Meerkat (S. suricatta) Genome Assembly.</title>
        <authorList>
            <person name="Dudchenko O."/>
            <person name="Lieberman Aiden E."/>
            <person name="Tung J."/>
            <person name="Barreiro L.B."/>
            <person name="Clutton-Brock T.H."/>
        </authorList>
    </citation>
    <scope>NUCLEOTIDE SEQUENCE [LARGE SCALE GENOMIC DNA]</scope>
</reference>
<dbReference type="InterPro" id="IPR050918">
    <property type="entry name" value="CNF-like_PLA2_Inhibitor"/>
</dbReference>
<dbReference type="Ensembl" id="ENSSSUT00005001212.1">
    <property type="protein sequence ID" value="ENSSSUP00005001017.1"/>
    <property type="gene ID" value="ENSSSUG00005000726.1"/>
</dbReference>
<evidence type="ECO:0000259" key="3">
    <source>
        <dbReference type="Pfam" id="PF00021"/>
    </source>
</evidence>
<reference evidence="4" key="2">
    <citation type="submission" date="2025-08" db="UniProtKB">
        <authorList>
            <consortium name="Ensembl"/>
        </authorList>
    </citation>
    <scope>IDENTIFICATION</scope>
</reference>
<gene>
    <name evidence="4" type="primary">LOC115294865</name>
</gene>
<evidence type="ECO:0000313" key="4">
    <source>
        <dbReference type="Ensembl" id="ENSSSUP00005001017.1"/>
    </source>
</evidence>
<protein>
    <recommendedName>
        <fullName evidence="3">UPAR/Ly6 domain-containing protein</fullName>
    </recommendedName>
</protein>
<dbReference type="InterPro" id="IPR045860">
    <property type="entry name" value="Snake_toxin-like_sf"/>
</dbReference>
<dbReference type="Proteomes" id="UP000472268">
    <property type="component" value="Chromosome 6"/>
</dbReference>
<name>A0A673SLJ0_SURSU</name>
<accession>A0A673SLJ0</accession>
<keyword evidence="2" id="KW-0964">Secreted</keyword>
<dbReference type="Gene3D" id="2.10.60.10">
    <property type="entry name" value="CD59"/>
    <property type="match status" value="1"/>
</dbReference>
<dbReference type="SUPFAM" id="SSF57302">
    <property type="entry name" value="Snake toxin-like"/>
    <property type="match status" value="2"/>
</dbReference>
<keyword evidence="5" id="KW-1185">Reference proteome</keyword>
<dbReference type="Pfam" id="PF00021">
    <property type="entry name" value="UPAR_LY6"/>
    <property type="match status" value="2"/>
</dbReference>
<proteinExistence type="predicted"/>
<comment type="subcellular location">
    <subcellularLocation>
        <location evidence="1">Secreted</location>
    </subcellularLocation>
</comment>
<dbReference type="InterPro" id="IPR016054">
    <property type="entry name" value="LY6_UPA_recep-like"/>
</dbReference>
<dbReference type="PANTHER" id="PTHR20914">
    <property type="entry name" value="LY6/PLAUR DOMAIN-CONTAINING PROTEIN 8"/>
    <property type="match status" value="1"/>
</dbReference>
<organism evidence="4 5">
    <name type="scientific">Suricata suricatta</name>
    <name type="common">Meerkat</name>
    <dbReference type="NCBI Taxonomy" id="37032"/>
    <lineage>
        <taxon>Eukaryota</taxon>
        <taxon>Metazoa</taxon>
        <taxon>Chordata</taxon>
        <taxon>Craniata</taxon>
        <taxon>Vertebrata</taxon>
        <taxon>Euteleostomi</taxon>
        <taxon>Mammalia</taxon>
        <taxon>Eutheria</taxon>
        <taxon>Laurasiatheria</taxon>
        <taxon>Carnivora</taxon>
        <taxon>Feliformia</taxon>
        <taxon>Herpestidae</taxon>
        <taxon>Suricata</taxon>
    </lineage>
</organism>
<dbReference type="GO" id="GO:0005576">
    <property type="term" value="C:extracellular region"/>
    <property type="evidence" value="ECO:0007669"/>
    <property type="project" value="UniProtKB-SubCell"/>
</dbReference>
<feature type="domain" description="UPAR/Ly6" evidence="3">
    <location>
        <begin position="54"/>
        <end position="134"/>
    </location>
</feature>
<feature type="domain" description="UPAR/Ly6" evidence="3">
    <location>
        <begin position="148"/>
        <end position="220"/>
    </location>
</feature>
<evidence type="ECO:0000256" key="2">
    <source>
        <dbReference type="ARBA" id="ARBA00022525"/>
    </source>
</evidence>
<dbReference type="AlphaFoldDB" id="A0A673SLJ0"/>
<evidence type="ECO:0000256" key="1">
    <source>
        <dbReference type="ARBA" id="ARBA00004613"/>
    </source>
</evidence>
<dbReference type="PANTHER" id="PTHR20914:SF8">
    <property type="entry name" value="GENE 12253-RELATED"/>
    <property type="match status" value="1"/>
</dbReference>
<sequence>MRLCRPGISKPTETFGFPPQTVFCRATMSPSSALKSLLSTCVLAALVSSIVESYKCTSCPLNSCNADMETTCEASQSCFRYKQELRTSGELLQYVEEKGCSSSTCVPMMFSATLGDNHTFVYNQQCCQDELCNQGDIQVLQKSSKPSGIKCPACYNVHDISCDPVLLTCTGTETKCVEVIGIDSPIFLVFAMGCATETACNLKNISILNNIKIRTYCVEQSVGDPY</sequence>
<evidence type="ECO:0000313" key="5">
    <source>
        <dbReference type="Proteomes" id="UP000472268"/>
    </source>
</evidence>
<dbReference type="OMA" id="TCQPTDL"/>